<dbReference type="GO" id="GO:0003676">
    <property type="term" value="F:nucleic acid binding"/>
    <property type="evidence" value="ECO:0007669"/>
    <property type="project" value="InterPro"/>
</dbReference>
<keyword evidence="2" id="KW-0067">ATP-binding</keyword>
<dbReference type="InterPro" id="IPR014001">
    <property type="entry name" value="Helicase_ATP-bd"/>
</dbReference>
<evidence type="ECO:0000259" key="1">
    <source>
        <dbReference type="SMART" id="SM00487"/>
    </source>
</evidence>
<reference evidence="3" key="1">
    <citation type="submission" date="2015-03" db="EMBL/GenBank/DDBJ databases">
        <authorList>
            <person name="Urmite Genomes"/>
        </authorList>
    </citation>
    <scope>NUCLEOTIDE SEQUENCE [LARGE SCALE GENOMIC DNA]</scope>
    <source>
        <strain evidence="3">FF10</strain>
    </source>
</reference>
<dbReference type="GO" id="GO:0005524">
    <property type="term" value="F:ATP binding"/>
    <property type="evidence" value="ECO:0007669"/>
    <property type="project" value="InterPro"/>
</dbReference>
<dbReference type="Proteomes" id="UP000198604">
    <property type="component" value="Unassembled WGS sequence"/>
</dbReference>
<keyword evidence="2" id="KW-0547">Nucleotide-binding</keyword>
<keyword evidence="2" id="KW-0347">Helicase</keyword>
<protein>
    <submittedName>
        <fullName evidence="2">DNA helicase, restriction/modification system component YeeB</fullName>
    </submittedName>
</protein>
<gene>
    <name evidence="2" type="ORF">BN1356_02192</name>
</gene>
<dbReference type="OrthoDB" id="9803860at2"/>
<dbReference type="AlphaFoldDB" id="A0A0E3WFN7"/>
<keyword evidence="3" id="KW-1185">Reference proteome</keyword>
<feature type="domain" description="Helicase ATP-binding" evidence="1">
    <location>
        <begin position="19"/>
        <end position="216"/>
    </location>
</feature>
<dbReference type="SUPFAM" id="SSF52540">
    <property type="entry name" value="P-loop containing nucleoside triphosphate hydrolases"/>
    <property type="match status" value="1"/>
</dbReference>
<sequence length="639" mass="72693">MSKIFEISYGQKQTSVNTNELGMRDMQARVYATRKAQHLLVKAPPASGKSRALMFVALDKLKNQGLKKAIIAVPEKSIGKSFRSTNLSEFGYYWNWTVKDENNLTTSGTAKSKVQTFIDFMKSEDPTDDVLIATHATLRFASEQLDASDFDDCLLAIDEFHHVSQDDNSVLGAALRDVLKHSTAHVFAMTGSYFRGDSVPILDTADEQLFERVTYTYYEQLEGYRYLKSFAMKYKFYQGNYTEALEHVLPEFIDKKTIIHIPNVNSGESTKDKYGEVDKILDAMGTYLEKDEHGIIYLKTATGRILKIADLVTEDGRDSVATYLSKMDKVEDLDMIIALGMAKEGFDWPFAEYSLTIGYRSSLTEIVQIIGRVTRDSFNKTEAVFTNLIAEPDAESDEVQFSVNNIMKAITASLLMENVLSPSFKFKSKDRDDQKANGADIFIKGLKKPSTERTKQIIEQDMIELKASILQDEVVQSAISAGADSKVINKQLIPRVITTIYPDLSQEEVEEVRQHTLADFNLSNAKRDPENNQLLKMADKFVNIDDLSIDLIDKVNPFQAAYEVISRDVDTRTLQLIARVFDARKFEFTNDELRMLYPKIKEFQAEHGRAPKKDAKDLEEQRLYYALARLDELRRERNK</sequence>
<keyword evidence="2" id="KW-0378">Hydrolase</keyword>
<proteinExistence type="predicted"/>
<dbReference type="GO" id="GO:0004386">
    <property type="term" value="F:helicase activity"/>
    <property type="evidence" value="ECO:0007669"/>
    <property type="project" value="UniProtKB-KW"/>
</dbReference>
<evidence type="ECO:0000313" key="2">
    <source>
        <dbReference type="EMBL" id="CQR25845.1"/>
    </source>
</evidence>
<dbReference type="SMART" id="SM00487">
    <property type="entry name" value="DEXDc"/>
    <property type="match status" value="1"/>
</dbReference>
<name>A0A0E3WFN7_9STRE</name>
<dbReference type="RefSeq" id="WP_093651353.1">
    <property type="nucleotide sequence ID" value="NZ_CTEN01000004.1"/>
</dbReference>
<dbReference type="Gene3D" id="3.40.50.300">
    <property type="entry name" value="P-loop containing nucleotide triphosphate hydrolases"/>
    <property type="match status" value="2"/>
</dbReference>
<dbReference type="Pfam" id="PF00270">
    <property type="entry name" value="DEAD"/>
    <property type="match status" value="1"/>
</dbReference>
<dbReference type="InterPro" id="IPR027417">
    <property type="entry name" value="P-loop_NTPase"/>
</dbReference>
<dbReference type="STRING" id="1608583.BN1356_02192"/>
<organism evidence="2 3">
    <name type="scientific">Streptococcus varani</name>
    <dbReference type="NCBI Taxonomy" id="1608583"/>
    <lineage>
        <taxon>Bacteria</taxon>
        <taxon>Bacillati</taxon>
        <taxon>Bacillota</taxon>
        <taxon>Bacilli</taxon>
        <taxon>Lactobacillales</taxon>
        <taxon>Streptococcaceae</taxon>
        <taxon>Streptococcus</taxon>
    </lineage>
</organism>
<accession>A0A0E3WFN7</accession>
<dbReference type="InterPro" id="IPR011545">
    <property type="entry name" value="DEAD/DEAH_box_helicase_dom"/>
</dbReference>
<evidence type="ECO:0000313" key="3">
    <source>
        <dbReference type="Proteomes" id="UP000198604"/>
    </source>
</evidence>
<dbReference type="EMBL" id="CTEN01000004">
    <property type="protein sequence ID" value="CQR25845.1"/>
    <property type="molecule type" value="Genomic_DNA"/>
</dbReference>